<keyword evidence="1" id="KW-0472">Membrane</keyword>
<sequence length="188" mass="19390">MAFCSNCGAPMPEGQSRFCPACGAAQTQQTSTPAAQQKARRGSAPVFVEAPLGLTKSEFFKSYSPGAKKCVGAGVLGYICAGITAAIAVSGIVASIGITALLDAGITLVLSLLIHLLKSRVAATLLLVYALVSIIIMLVTTGQFSGWLIALAAIWGMNGSFAANKEWQMYELRSQNAGSMNTGAPTAL</sequence>
<evidence type="ECO:0000256" key="1">
    <source>
        <dbReference type="SAM" id="Phobius"/>
    </source>
</evidence>
<feature type="transmembrane region" description="Helical" evidence="1">
    <location>
        <begin position="95"/>
        <end position="114"/>
    </location>
</feature>
<reference evidence="2" key="1">
    <citation type="submission" date="2019-08" db="EMBL/GenBank/DDBJ databases">
        <authorList>
            <person name="Kucharzyk K."/>
            <person name="Murdoch R.W."/>
            <person name="Higgins S."/>
            <person name="Loffler F."/>
        </authorList>
    </citation>
    <scope>NUCLEOTIDE SEQUENCE</scope>
</reference>
<keyword evidence="1" id="KW-0812">Transmembrane</keyword>
<accession>A0A644WZ50</accession>
<organism evidence="2">
    <name type="scientific">bioreactor metagenome</name>
    <dbReference type="NCBI Taxonomy" id="1076179"/>
    <lineage>
        <taxon>unclassified sequences</taxon>
        <taxon>metagenomes</taxon>
        <taxon>ecological metagenomes</taxon>
    </lineage>
</organism>
<gene>
    <name evidence="2" type="ORF">SDC9_55074</name>
</gene>
<evidence type="ECO:0000313" key="2">
    <source>
        <dbReference type="EMBL" id="MPM08758.1"/>
    </source>
</evidence>
<feature type="transmembrane region" description="Helical" evidence="1">
    <location>
        <begin position="121"/>
        <end position="139"/>
    </location>
</feature>
<proteinExistence type="predicted"/>
<feature type="transmembrane region" description="Helical" evidence="1">
    <location>
        <begin position="70"/>
        <end position="89"/>
    </location>
</feature>
<keyword evidence="1" id="KW-1133">Transmembrane helix</keyword>
<comment type="caution">
    <text evidence="2">The sequence shown here is derived from an EMBL/GenBank/DDBJ whole genome shotgun (WGS) entry which is preliminary data.</text>
</comment>
<dbReference type="EMBL" id="VSSQ01001486">
    <property type="protein sequence ID" value="MPM08758.1"/>
    <property type="molecule type" value="Genomic_DNA"/>
</dbReference>
<feature type="transmembrane region" description="Helical" evidence="1">
    <location>
        <begin position="145"/>
        <end position="163"/>
    </location>
</feature>
<name>A0A644WZ50_9ZZZZ</name>
<protein>
    <submittedName>
        <fullName evidence="2">Uncharacterized protein</fullName>
    </submittedName>
</protein>
<dbReference type="AlphaFoldDB" id="A0A644WZ50"/>